<feature type="non-terminal residue" evidence="2">
    <location>
        <position position="1"/>
    </location>
</feature>
<sequence length="103" mass="11403">MENTIGNQINDAVGDNDPPSSTSTVFEPFESETVAAGTSVLGDKDIEWWLELKSWDVLIGRNRKIDDENLGCIGFLNQKDVDPVNFKDMHGSGDKNLPYSVKD</sequence>
<reference evidence="2 3" key="1">
    <citation type="journal article" date="2016" name="PLoS ONE">
        <title>A First Insight into the Genome of the Filter-Feeder Mussel Mytilus galloprovincialis.</title>
        <authorList>
            <person name="Murgarella M."/>
            <person name="Puiu D."/>
            <person name="Novoa B."/>
            <person name="Figueras A."/>
            <person name="Posada D."/>
            <person name="Canchaya C."/>
        </authorList>
    </citation>
    <scope>NUCLEOTIDE SEQUENCE [LARGE SCALE GENOMIC DNA]</scope>
    <source>
        <tissue evidence="2">Muscle</tissue>
    </source>
</reference>
<evidence type="ECO:0000256" key="1">
    <source>
        <dbReference type="SAM" id="MobiDB-lite"/>
    </source>
</evidence>
<feature type="non-terminal residue" evidence="2">
    <location>
        <position position="103"/>
    </location>
</feature>
<name>A0A3L5TUC7_MYTGA</name>
<comment type="caution">
    <text evidence="2">The sequence shown here is derived from an EMBL/GenBank/DDBJ whole genome shotgun (WGS) entry which is preliminary data.</text>
</comment>
<dbReference type="EMBL" id="KV582593">
    <property type="protein sequence ID" value="OPL33518.1"/>
    <property type="molecule type" value="Genomic_DNA"/>
</dbReference>
<evidence type="ECO:0000313" key="3">
    <source>
        <dbReference type="Proteomes" id="UP000266721"/>
    </source>
</evidence>
<feature type="region of interest" description="Disordered" evidence="1">
    <location>
        <begin position="1"/>
        <end position="25"/>
    </location>
</feature>
<gene>
    <name evidence="2" type="ORF">AM593_04819</name>
</gene>
<keyword evidence="3" id="KW-1185">Reference proteome</keyword>
<feature type="compositionally biased region" description="Polar residues" evidence="1">
    <location>
        <begin position="1"/>
        <end position="10"/>
    </location>
</feature>
<evidence type="ECO:0000313" key="2">
    <source>
        <dbReference type="EMBL" id="OPL33518.1"/>
    </source>
</evidence>
<organism evidence="2 3">
    <name type="scientific">Mytilus galloprovincialis</name>
    <name type="common">Mediterranean mussel</name>
    <dbReference type="NCBI Taxonomy" id="29158"/>
    <lineage>
        <taxon>Eukaryota</taxon>
        <taxon>Metazoa</taxon>
        <taxon>Spiralia</taxon>
        <taxon>Lophotrochozoa</taxon>
        <taxon>Mollusca</taxon>
        <taxon>Bivalvia</taxon>
        <taxon>Autobranchia</taxon>
        <taxon>Pteriomorphia</taxon>
        <taxon>Mytilida</taxon>
        <taxon>Mytiloidea</taxon>
        <taxon>Mytilidae</taxon>
        <taxon>Mytilinae</taxon>
        <taxon>Mytilus</taxon>
    </lineage>
</organism>
<dbReference type="Proteomes" id="UP000266721">
    <property type="component" value="Unassembled WGS sequence"/>
</dbReference>
<dbReference type="AlphaFoldDB" id="A0A3L5TUC7"/>
<proteinExistence type="predicted"/>
<accession>A0A3L5TUC7</accession>
<protein>
    <submittedName>
        <fullName evidence="2">Uncharacterized protein</fullName>
    </submittedName>
</protein>